<keyword evidence="2" id="KW-1185">Reference proteome</keyword>
<comment type="caution">
    <text evidence="1">The sequence shown here is derived from an EMBL/GenBank/DDBJ whole genome shotgun (WGS) entry which is preliminary data.</text>
</comment>
<proteinExistence type="predicted"/>
<evidence type="ECO:0000313" key="2">
    <source>
        <dbReference type="Proteomes" id="UP000576152"/>
    </source>
</evidence>
<dbReference type="EMBL" id="JACIBX010000001">
    <property type="protein sequence ID" value="MBB3710543.1"/>
    <property type="molecule type" value="Genomic_DNA"/>
</dbReference>
<dbReference type="RefSeq" id="WP_183468828.1">
    <property type="nucleotide sequence ID" value="NZ_JACIBX010000001.1"/>
</dbReference>
<reference evidence="1 2" key="1">
    <citation type="submission" date="2020-08" db="EMBL/GenBank/DDBJ databases">
        <title>Genomic Encyclopedia of Type Strains, Phase III (KMG-III): the genomes of soil and plant-associated and newly described type strains.</title>
        <authorList>
            <person name="Whitman W."/>
        </authorList>
    </citation>
    <scope>NUCLEOTIDE SEQUENCE [LARGE SCALE GENOMIC DNA]</scope>
    <source>
        <strain evidence="1 2">CECT 8572</strain>
    </source>
</reference>
<sequence length="115" mass="13033">MTTDDTGGVTAAEQAARRKEWEDAWTLLSSVRSTLADLLEAARYETGVPKEISKKISDLESALKAAFEVERRFNDWLKRQDGGLAAGEIDLDDAWRRITCRLDRLRACCREDRLS</sequence>
<evidence type="ECO:0000313" key="1">
    <source>
        <dbReference type="EMBL" id="MBB3710543.1"/>
    </source>
</evidence>
<accession>A0ABR6HJB7</accession>
<organism evidence="1 2">
    <name type="scientific">Limimaricola variabilis</name>
    <dbReference type="NCBI Taxonomy" id="1492771"/>
    <lineage>
        <taxon>Bacteria</taxon>
        <taxon>Pseudomonadati</taxon>
        <taxon>Pseudomonadota</taxon>
        <taxon>Alphaproteobacteria</taxon>
        <taxon>Rhodobacterales</taxon>
        <taxon>Paracoccaceae</taxon>
        <taxon>Limimaricola</taxon>
    </lineage>
</organism>
<protein>
    <submittedName>
        <fullName evidence="1">Uncharacterized protein</fullName>
    </submittedName>
</protein>
<gene>
    <name evidence="1" type="ORF">FHS00_000096</name>
</gene>
<dbReference type="Proteomes" id="UP000576152">
    <property type="component" value="Unassembled WGS sequence"/>
</dbReference>
<name>A0ABR6HJB7_9RHOB</name>